<accession>A0A7V0Q7T2</accession>
<dbReference type="PANTHER" id="PTHR43255:SF1">
    <property type="entry name" value="IRON-SULFUR-BINDING OXIDOREDUCTASE FADF-RELATED"/>
    <property type="match status" value="1"/>
</dbReference>
<dbReference type="EMBL" id="DRDR01000030">
    <property type="protein sequence ID" value="HDL59951.1"/>
    <property type="molecule type" value="Genomic_DNA"/>
</dbReference>
<dbReference type="GO" id="GO:0016491">
    <property type="term" value="F:oxidoreductase activity"/>
    <property type="evidence" value="ECO:0007669"/>
    <property type="project" value="UniProtKB-KW"/>
</dbReference>
<dbReference type="GO" id="GO:0051539">
    <property type="term" value="F:4 iron, 4 sulfur cluster binding"/>
    <property type="evidence" value="ECO:0007669"/>
    <property type="project" value="UniProtKB-KW"/>
</dbReference>
<dbReference type="PROSITE" id="PS00198">
    <property type="entry name" value="4FE4S_FER_1"/>
    <property type="match status" value="1"/>
</dbReference>
<organism evidence="7">
    <name type="scientific">candidate division WOR-3 bacterium</name>
    <dbReference type="NCBI Taxonomy" id="2052148"/>
    <lineage>
        <taxon>Bacteria</taxon>
        <taxon>Bacteria division WOR-3</taxon>
    </lineage>
</organism>
<dbReference type="Proteomes" id="UP000886381">
    <property type="component" value="Unassembled WGS sequence"/>
</dbReference>
<keyword evidence="3" id="KW-0560">Oxidoreductase</keyword>
<evidence type="ECO:0000256" key="2">
    <source>
        <dbReference type="ARBA" id="ARBA00022723"/>
    </source>
</evidence>
<gene>
    <name evidence="7" type="ORF">ENH14_00685</name>
</gene>
<keyword evidence="5" id="KW-0411">Iron-sulfur</keyword>
<evidence type="ECO:0000256" key="5">
    <source>
        <dbReference type="ARBA" id="ARBA00023014"/>
    </source>
</evidence>
<dbReference type="AlphaFoldDB" id="A0A7V0Q7T2"/>
<evidence type="ECO:0000256" key="4">
    <source>
        <dbReference type="ARBA" id="ARBA00023004"/>
    </source>
</evidence>
<dbReference type="InterPro" id="IPR051460">
    <property type="entry name" value="HdrC_iron-sulfur_subunit"/>
</dbReference>
<evidence type="ECO:0000256" key="3">
    <source>
        <dbReference type="ARBA" id="ARBA00023002"/>
    </source>
</evidence>
<dbReference type="InterPro" id="IPR009051">
    <property type="entry name" value="Helical_ferredxn"/>
</dbReference>
<dbReference type="PROSITE" id="PS51379">
    <property type="entry name" value="4FE4S_FER_2"/>
    <property type="match status" value="1"/>
</dbReference>
<dbReference type="InterPro" id="IPR017896">
    <property type="entry name" value="4Fe4S_Fe-S-bd"/>
</dbReference>
<reference evidence="7" key="1">
    <citation type="journal article" date="2020" name="mSystems">
        <title>Genome- and Community-Level Interaction Insights into Carbon Utilization and Element Cycling Functions of Hydrothermarchaeota in Hydrothermal Sediment.</title>
        <authorList>
            <person name="Zhou Z."/>
            <person name="Liu Y."/>
            <person name="Xu W."/>
            <person name="Pan J."/>
            <person name="Luo Z.H."/>
            <person name="Li M."/>
        </authorList>
    </citation>
    <scope>NUCLEOTIDE SEQUENCE [LARGE SCALE GENOMIC DNA]</scope>
    <source>
        <strain evidence="7">HyVt-28</strain>
    </source>
</reference>
<evidence type="ECO:0000259" key="6">
    <source>
        <dbReference type="PROSITE" id="PS51379"/>
    </source>
</evidence>
<evidence type="ECO:0000313" key="7">
    <source>
        <dbReference type="EMBL" id="HDL59951.1"/>
    </source>
</evidence>
<dbReference type="InterPro" id="IPR017900">
    <property type="entry name" value="4Fe4S_Fe_S_CS"/>
</dbReference>
<name>A0A7V0Q7T2_UNCW3</name>
<keyword evidence="2" id="KW-0479">Metal-binding</keyword>
<dbReference type="GO" id="GO:0005886">
    <property type="term" value="C:plasma membrane"/>
    <property type="evidence" value="ECO:0007669"/>
    <property type="project" value="TreeGrafter"/>
</dbReference>
<dbReference type="Pfam" id="PF13183">
    <property type="entry name" value="Fer4_8"/>
    <property type="match status" value="1"/>
</dbReference>
<evidence type="ECO:0000256" key="1">
    <source>
        <dbReference type="ARBA" id="ARBA00022485"/>
    </source>
</evidence>
<keyword evidence="4" id="KW-0408">Iron</keyword>
<dbReference type="SUPFAM" id="SSF46548">
    <property type="entry name" value="alpha-helical ferredoxin"/>
    <property type="match status" value="1"/>
</dbReference>
<proteinExistence type="predicted"/>
<protein>
    <submittedName>
        <fullName evidence="7">4Fe-4S dicluster domain-containing protein</fullName>
    </submittedName>
</protein>
<feature type="domain" description="4Fe-4S ferredoxin-type" evidence="6">
    <location>
        <begin position="14"/>
        <end position="44"/>
    </location>
</feature>
<dbReference type="Gene3D" id="1.10.1060.10">
    <property type="entry name" value="Alpha-helical ferredoxin"/>
    <property type="match status" value="1"/>
</dbReference>
<dbReference type="PANTHER" id="PTHR43255">
    <property type="entry name" value="IRON-SULFUR-BINDING OXIDOREDUCTASE FADF-RELATED-RELATED"/>
    <property type="match status" value="1"/>
</dbReference>
<dbReference type="GO" id="GO:0046872">
    <property type="term" value="F:metal ion binding"/>
    <property type="evidence" value="ECO:0007669"/>
    <property type="project" value="UniProtKB-KW"/>
</dbReference>
<comment type="caution">
    <text evidence="7">The sequence shown here is derived from an EMBL/GenBank/DDBJ whole genome shotgun (WGS) entry which is preliminary data.</text>
</comment>
<keyword evidence="1" id="KW-0004">4Fe-4S</keyword>
<sequence length="162" mass="18623">MSELDKNFKYQILKEPGGEGLLKCFACGTCTASCPVREVDEKFNPRKIIRMAILGMKKEVLENEFIWLCAGCYICQERCPQDVRITDLMGALRNIAVKEGFIHPSFVAQIDFLHKFGRLYEVTEFDNKKRVKNGLPEIKHMPEEIQKIFEETGVAKFVEGEQ</sequence>